<protein>
    <recommendedName>
        <fullName evidence="2">mRNA interferase HigB</fullName>
    </recommendedName>
</protein>
<dbReference type="GO" id="GO:0110001">
    <property type="term" value="C:toxin-antitoxin complex"/>
    <property type="evidence" value="ECO:0007669"/>
    <property type="project" value="InterPro"/>
</dbReference>
<gene>
    <name evidence="1" type="ORF">MNBD_GAMMA08-2890</name>
</gene>
<name>A0A3B0YFV9_9ZZZZ</name>
<sequence>MHIITRKRLLGFAEKHSNTSTALDTWYRIVKPSKITSFSKLKEIFPSADNVGNLTVFNIGGNKIRLIAAIHYNTQCLYIRYVLTHNEYDKEKWKES</sequence>
<reference evidence="1" key="1">
    <citation type="submission" date="2018-06" db="EMBL/GenBank/DDBJ databases">
        <authorList>
            <person name="Zhirakovskaya E."/>
        </authorList>
    </citation>
    <scope>NUCLEOTIDE SEQUENCE</scope>
</reference>
<evidence type="ECO:0008006" key="2">
    <source>
        <dbReference type="Google" id="ProtNLM"/>
    </source>
</evidence>
<dbReference type="GO" id="GO:0003723">
    <property type="term" value="F:RNA binding"/>
    <property type="evidence" value="ECO:0007669"/>
    <property type="project" value="InterPro"/>
</dbReference>
<accession>A0A3B0YFV9</accession>
<dbReference type="InterPro" id="IPR018669">
    <property type="entry name" value="Toxin_HigB"/>
</dbReference>
<dbReference type="GO" id="GO:0004519">
    <property type="term" value="F:endonuclease activity"/>
    <property type="evidence" value="ECO:0007669"/>
    <property type="project" value="InterPro"/>
</dbReference>
<organism evidence="1">
    <name type="scientific">hydrothermal vent metagenome</name>
    <dbReference type="NCBI Taxonomy" id="652676"/>
    <lineage>
        <taxon>unclassified sequences</taxon>
        <taxon>metagenomes</taxon>
        <taxon>ecological metagenomes</taxon>
    </lineage>
</organism>
<dbReference type="EMBL" id="UOFH01000400">
    <property type="protein sequence ID" value="VAW67674.1"/>
    <property type="molecule type" value="Genomic_DNA"/>
</dbReference>
<evidence type="ECO:0000313" key="1">
    <source>
        <dbReference type="EMBL" id="VAW67674.1"/>
    </source>
</evidence>
<dbReference type="Pfam" id="PF09907">
    <property type="entry name" value="HigB_toxin"/>
    <property type="match status" value="1"/>
</dbReference>
<proteinExistence type="predicted"/>
<dbReference type="AlphaFoldDB" id="A0A3B0YFV9"/>